<dbReference type="Proteomes" id="UP000499080">
    <property type="component" value="Unassembled WGS sequence"/>
</dbReference>
<dbReference type="AlphaFoldDB" id="A0A4Y2HAK1"/>
<comment type="caution">
    <text evidence="1">The sequence shown here is derived from an EMBL/GenBank/DDBJ whole genome shotgun (WGS) entry which is preliminary data.</text>
</comment>
<dbReference type="InterPro" id="IPR036397">
    <property type="entry name" value="RNaseH_sf"/>
</dbReference>
<organism evidence="1 2">
    <name type="scientific">Araneus ventricosus</name>
    <name type="common">Orbweaver spider</name>
    <name type="synonym">Epeira ventricosa</name>
    <dbReference type="NCBI Taxonomy" id="182803"/>
    <lineage>
        <taxon>Eukaryota</taxon>
        <taxon>Metazoa</taxon>
        <taxon>Ecdysozoa</taxon>
        <taxon>Arthropoda</taxon>
        <taxon>Chelicerata</taxon>
        <taxon>Arachnida</taxon>
        <taxon>Araneae</taxon>
        <taxon>Araneomorphae</taxon>
        <taxon>Entelegynae</taxon>
        <taxon>Araneoidea</taxon>
        <taxon>Araneidae</taxon>
        <taxon>Araneus</taxon>
    </lineage>
</organism>
<dbReference type="EMBL" id="BGPR01001797">
    <property type="protein sequence ID" value="GBM62058.1"/>
    <property type="molecule type" value="Genomic_DNA"/>
</dbReference>
<dbReference type="Gene3D" id="3.30.420.10">
    <property type="entry name" value="Ribonuclease H-like superfamily/Ribonuclease H"/>
    <property type="match status" value="1"/>
</dbReference>
<reference evidence="1 2" key="1">
    <citation type="journal article" date="2019" name="Sci. Rep.">
        <title>Orb-weaving spider Araneus ventricosus genome elucidates the spidroin gene catalogue.</title>
        <authorList>
            <person name="Kono N."/>
            <person name="Nakamura H."/>
            <person name="Ohtoshi R."/>
            <person name="Moran D.A.P."/>
            <person name="Shinohara A."/>
            <person name="Yoshida Y."/>
            <person name="Fujiwara M."/>
            <person name="Mori M."/>
            <person name="Tomita M."/>
            <person name="Arakawa K."/>
        </authorList>
    </citation>
    <scope>NUCLEOTIDE SEQUENCE [LARGE SCALE GENOMIC DNA]</scope>
</reference>
<sequence>MIWTAILWFSAVPIMPPEKRITESDLLKYLHPAVHTLLPSGDGVLQNDNCPIQRIRPVEVWFKEHKDEAIQLPGLPQSPDLNIIESLRSLLENVNRHSISFSIVSTETFKISSRGLVIYSFNTLSPIPNQIVLFGGGRIHAISSAGLNFRKIRKFLSLLPIDRTSAVVALPAFL</sequence>
<name>A0A4Y2HAK1_ARAVE</name>
<gene>
    <name evidence="1" type="ORF">AVEN_144279_1</name>
</gene>
<keyword evidence="2" id="KW-1185">Reference proteome</keyword>
<accession>A0A4Y2HAK1</accession>
<evidence type="ECO:0000313" key="2">
    <source>
        <dbReference type="Proteomes" id="UP000499080"/>
    </source>
</evidence>
<proteinExistence type="predicted"/>
<protein>
    <submittedName>
        <fullName evidence="1">Uncharacterized protein</fullName>
    </submittedName>
</protein>
<evidence type="ECO:0000313" key="1">
    <source>
        <dbReference type="EMBL" id="GBM62058.1"/>
    </source>
</evidence>
<dbReference type="GO" id="GO:0003676">
    <property type="term" value="F:nucleic acid binding"/>
    <property type="evidence" value="ECO:0007669"/>
    <property type="project" value="InterPro"/>
</dbReference>